<protein>
    <submittedName>
        <fullName evidence="2">Uncharacterized protein</fullName>
    </submittedName>
</protein>
<name>A0AAD5UED5_9FUNG</name>
<dbReference type="Proteomes" id="UP001210925">
    <property type="component" value="Unassembled WGS sequence"/>
</dbReference>
<evidence type="ECO:0000256" key="1">
    <source>
        <dbReference type="SAM" id="Coils"/>
    </source>
</evidence>
<evidence type="ECO:0000313" key="3">
    <source>
        <dbReference type="Proteomes" id="UP001210925"/>
    </source>
</evidence>
<feature type="coiled-coil region" evidence="1">
    <location>
        <begin position="40"/>
        <end position="81"/>
    </location>
</feature>
<accession>A0AAD5UED5</accession>
<comment type="caution">
    <text evidence="2">The sequence shown here is derived from an EMBL/GenBank/DDBJ whole genome shotgun (WGS) entry which is preliminary data.</text>
</comment>
<dbReference type="AlphaFoldDB" id="A0AAD5UED5"/>
<reference evidence="2" key="1">
    <citation type="submission" date="2020-05" db="EMBL/GenBank/DDBJ databases">
        <title>Phylogenomic resolution of chytrid fungi.</title>
        <authorList>
            <person name="Stajich J.E."/>
            <person name="Amses K."/>
            <person name="Simmons R."/>
            <person name="Seto K."/>
            <person name="Myers J."/>
            <person name="Bonds A."/>
            <person name="Quandt C.A."/>
            <person name="Barry K."/>
            <person name="Liu P."/>
            <person name="Grigoriev I."/>
            <person name="Longcore J.E."/>
            <person name="James T.Y."/>
        </authorList>
    </citation>
    <scope>NUCLEOTIDE SEQUENCE</scope>
    <source>
        <strain evidence="2">PLAUS21</strain>
    </source>
</reference>
<keyword evidence="3" id="KW-1185">Reference proteome</keyword>
<dbReference type="SUPFAM" id="SSF52540">
    <property type="entry name" value="P-loop containing nucleoside triphosphate hydrolases"/>
    <property type="match status" value="1"/>
</dbReference>
<evidence type="ECO:0000313" key="2">
    <source>
        <dbReference type="EMBL" id="KAJ3252711.1"/>
    </source>
</evidence>
<sequence length="760" mass="87951">MDEITAEISKINSKIDEIEFLLKKPFKDWSEEEKEEYGNKEHLRKKEDRLRKKEEQLREELIEERRHARKKEEQLTEQENLKQRNLLFEKSRTQGIATAETDLMDIELPPFDPKSYKISYPFFEPNGESYLTLLGRDDLVKKINRITLPDPNTRQAKRQKYWPIIISTSRGMGKTFLLKMVGMQKMKKELRNVLIEEAGSCGRILSFDFVKQSAAIQSIDDITSFFPRLMIYFLCLLFDGKQVDGINFEGVVKFPDVKSFVGKQEKFRMWKNKWIISSTDRMIGEYIRLTNIAFGVDEKSECFQTPPVFLLDEIQTLCRSTNIQSQYTADGVKMHTFLSLLLTELAGIHRPICICTGTNNGEIISITEMSAIIPQVLSLTPLVHDYWKFWTEMTDYYNQGKLKPIRMAGDEELINCLVYASYQIPRLLFIAHQVWFVTRQTNSQNREYLIQNYEAEAIGYYKEMATALTNFTVEDLSHIILCCGVHWSIKDESSCVPGTKIKWSFLIQQSLIFPYLDNCYLFPFTLVWREDPDATPTTKDTLKSIKVQVKKYCNQAVKNLDIKDLFLSFDNICRLDLYNLGIYYESLFASSLAVKYYLWKLLATSGDTLAPFSRLYDFGGADSDSSKLLLDKFRLDLSGGIFYPSTEAFVDQPLPLAVIHNRVCHNAHHDIILPTQLGYIPVSVKASFTYGSKKIDEQWYVSKTSSERVKQLIWLYLGSLQKEEKQPNVAFLNGSGVCNGLALDIFILVKNLKRKNNELE</sequence>
<keyword evidence="1" id="KW-0175">Coiled coil</keyword>
<dbReference type="InterPro" id="IPR027417">
    <property type="entry name" value="P-loop_NTPase"/>
</dbReference>
<proteinExistence type="predicted"/>
<dbReference type="EMBL" id="JADGKB010000132">
    <property type="protein sequence ID" value="KAJ3252711.1"/>
    <property type="molecule type" value="Genomic_DNA"/>
</dbReference>
<organism evidence="2 3">
    <name type="scientific">Boothiomyces macroporosus</name>
    <dbReference type="NCBI Taxonomy" id="261099"/>
    <lineage>
        <taxon>Eukaryota</taxon>
        <taxon>Fungi</taxon>
        <taxon>Fungi incertae sedis</taxon>
        <taxon>Chytridiomycota</taxon>
        <taxon>Chytridiomycota incertae sedis</taxon>
        <taxon>Chytridiomycetes</taxon>
        <taxon>Rhizophydiales</taxon>
        <taxon>Terramycetaceae</taxon>
        <taxon>Boothiomyces</taxon>
    </lineage>
</organism>
<gene>
    <name evidence="2" type="ORF">HK103_001324</name>
</gene>